<dbReference type="PANTHER" id="PTHR33332">
    <property type="entry name" value="REVERSE TRANSCRIPTASE DOMAIN-CONTAINING PROTEIN"/>
    <property type="match status" value="1"/>
</dbReference>
<dbReference type="EMBL" id="CACRXK020000683">
    <property type="protein sequence ID" value="CAB3983987.1"/>
    <property type="molecule type" value="Genomic_DNA"/>
</dbReference>
<dbReference type="OrthoDB" id="8197232at2759"/>
<evidence type="ECO:0000313" key="1">
    <source>
        <dbReference type="EMBL" id="CAB3983987.1"/>
    </source>
</evidence>
<keyword evidence="2" id="KW-1185">Reference proteome</keyword>
<sequence length="396" mass="44341">MDRGLYNLAVFLDLKKAFDTVNHDILLAKLELYGIKNTPLMLLKSFLSDRSQKCQVNGELSTLKYLKYGVPQGSILGPLLFLIYINDLPNCLQHSTARMFADDTNITVSGKSIKEAEVAVNVDLNNIREWLLSNRLSLNLVKTEYLLIGSRHNINTLEEQPRVFIGDEPIKGVQVTKTLGVKIGQFLTWDSHIDQISKKISSGISAMKKIKDFTNSDTLKLSNAAFEQPKRVENIQSVGDRNKSSIMESAVSQALKKIEIFVEGFLSSPNSDSYRLVEYLVADEGRLKKQNTIVFQGDPESVESAKSKLISIANKHVNKETTSIAVSEQLFDEVDLYVRGLEPCCEEFLRVDCDGPDRREQDLNVTLVVNEEGQTEYTSSLINGSSTVVKVKLLQK</sequence>
<comment type="caution">
    <text evidence="1">The sequence shown here is derived from an EMBL/GenBank/DDBJ whole genome shotgun (WGS) entry which is preliminary data.</text>
</comment>
<dbReference type="PROSITE" id="PS50878">
    <property type="entry name" value="RT_POL"/>
    <property type="match status" value="1"/>
</dbReference>
<name>A0A6S7G3Z0_PARCT</name>
<organism evidence="1 2">
    <name type="scientific">Paramuricea clavata</name>
    <name type="common">Red gorgonian</name>
    <name type="synonym">Violescent sea-whip</name>
    <dbReference type="NCBI Taxonomy" id="317549"/>
    <lineage>
        <taxon>Eukaryota</taxon>
        <taxon>Metazoa</taxon>
        <taxon>Cnidaria</taxon>
        <taxon>Anthozoa</taxon>
        <taxon>Octocorallia</taxon>
        <taxon>Malacalcyonacea</taxon>
        <taxon>Plexauridae</taxon>
        <taxon>Paramuricea</taxon>
    </lineage>
</organism>
<protein>
    <submittedName>
        <fullName evidence="1">Uncharacterized protein</fullName>
    </submittedName>
</protein>
<reference evidence="1" key="1">
    <citation type="submission" date="2020-04" db="EMBL/GenBank/DDBJ databases">
        <authorList>
            <person name="Alioto T."/>
            <person name="Alioto T."/>
            <person name="Gomez Garrido J."/>
        </authorList>
    </citation>
    <scope>NUCLEOTIDE SEQUENCE</scope>
    <source>
        <strain evidence="1">A484AB</strain>
    </source>
</reference>
<gene>
    <name evidence="1" type="ORF">PACLA_8A059101</name>
</gene>
<evidence type="ECO:0000313" key="2">
    <source>
        <dbReference type="Proteomes" id="UP001152795"/>
    </source>
</evidence>
<dbReference type="InterPro" id="IPR000477">
    <property type="entry name" value="RT_dom"/>
</dbReference>
<dbReference type="Proteomes" id="UP001152795">
    <property type="component" value="Unassembled WGS sequence"/>
</dbReference>
<accession>A0A6S7G3Z0</accession>
<dbReference type="Pfam" id="PF00078">
    <property type="entry name" value="RVT_1"/>
    <property type="match status" value="1"/>
</dbReference>
<proteinExistence type="predicted"/>
<dbReference type="AlphaFoldDB" id="A0A6S7G3Z0"/>